<feature type="non-terminal residue" evidence="1">
    <location>
        <position position="112"/>
    </location>
</feature>
<organism evidence="1 2">
    <name type="scientific">Iphiclides podalirius</name>
    <name type="common">scarce swallowtail</name>
    <dbReference type="NCBI Taxonomy" id="110791"/>
    <lineage>
        <taxon>Eukaryota</taxon>
        <taxon>Metazoa</taxon>
        <taxon>Ecdysozoa</taxon>
        <taxon>Arthropoda</taxon>
        <taxon>Hexapoda</taxon>
        <taxon>Insecta</taxon>
        <taxon>Pterygota</taxon>
        <taxon>Neoptera</taxon>
        <taxon>Endopterygota</taxon>
        <taxon>Lepidoptera</taxon>
        <taxon>Glossata</taxon>
        <taxon>Ditrysia</taxon>
        <taxon>Papilionoidea</taxon>
        <taxon>Papilionidae</taxon>
        <taxon>Papilioninae</taxon>
        <taxon>Iphiclides</taxon>
    </lineage>
</organism>
<gene>
    <name evidence="1" type="ORF">IPOD504_LOCUS7390</name>
</gene>
<name>A0ABN8IAI4_9NEOP</name>
<accession>A0ABN8IAI4</accession>
<dbReference type="EMBL" id="OW152814">
    <property type="protein sequence ID" value="CAH2050341.1"/>
    <property type="molecule type" value="Genomic_DNA"/>
</dbReference>
<protein>
    <submittedName>
        <fullName evidence="1">Uncharacterized protein</fullName>
    </submittedName>
</protein>
<evidence type="ECO:0000313" key="2">
    <source>
        <dbReference type="Proteomes" id="UP000837857"/>
    </source>
</evidence>
<keyword evidence="2" id="KW-1185">Reference proteome</keyword>
<evidence type="ECO:0000313" key="1">
    <source>
        <dbReference type="EMBL" id="CAH2050341.1"/>
    </source>
</evidence>
<proteinExistence type="predicted"/>
<dbReference type="Proteomes" id="UP000837857">
    <property type="component" value="Chromosome 2"/>
</dbReference>
<sequence>MWPVISYHRPNYGRETTCPLSSVHRPPHILPCVLRAGPPPPRDWSAAVVRAQRPSSMPARDGEIPQKPVVAMCGRGQCRRDHAATLSQLTHRRAPTIHASDQSGRVTTFACD</sequence>
<reference evidence="1" key="1">
    <citation type="submission" date="2022-03" db="EMBL/GenBank/DDBJ databases">
        <authorList>
            <person name="Martin H S."/>
        </authorList>
    </citation>
    <scope>NUCLEOTIDE SEQUENCE</scope>
</reference>